<evidence type="ECO:0000256" key="2">
    <source>
        <dbReference type="SAM" id="SignalP"/>
    </source>
</evidence>
<sequence length="242" mass="25922">MKKTGLAVVTALLLSVSSTSFAQWAVFDAANYSQNLLTAARELQQIDNQIQQLQNEATMLVNQGRNLTSLNFNSLSQLLSTLATTNQLISQAQGLTFNVAQSQATFNRLYPSSYGAGTSNAQMVQDAQTRWQTSVQALQTSTQMQSQAAQNLLSDQGVLSSLVTQSQGAVGALQASQATNQLLALIARQAIQSQQLTVSQQRAAALDQARAAADEAQAQQVRTRFIGGGPQYTPQSVSFYGN</sequence>
<feature type="chain" id="PRO_5007810133" evidence="2">
    <location>
        <begin position="23"/>
        <end position="242"/>
    </location>
</feature>
<name>A0A158ER72_CABSO</name>
<dbReference type="NCBIfam" id="NF010448">
    <property type="entry name" value="PRK13874.1"/>
    <property type="match status" value="1"/>
</dbReference>
<feature type="signal peptide" evidence="2">
    <location>
        <begin position="1"/>
        <end position="22"/>
    </location>
</feature>
<protein>
    <submittedName>
        <fullName evidence="3">Conjugal transfer protein TrbJ</fullName>
    </submittedName>
</protein>
<dbReference type="Proteomes" id="UP000054893">
    <property type="component" value="Unassembled WGS sequence"/>
</dbReference>
<organism evidence="3 4">
    <name type="scientific">Caballeronia sordidicola</name>
    <name type="common">Burkholderia sordidicola</name>
    <dbReference type="NCBI Taxonomy" id="196367"/>
    <lineage>
        <taxon>Bacteria</taxon>
        <taxon>Pseudomonadati</taxon>
        <taxon>Pseudomonadota</taxon>
        <taxon>Betaproteobacteria</taxon>
        <taxon>Burkholderiales</taxon>
        <taxon>Burkholderiaceae</taxon>
        <taxon>Caballeronia</taxon>
    </lineage>
</organism>
<evidence type="ECO:0000313" key="3">
    <source>
        <dbReference type="EMBL" id="SAL09589.1"/>
    </source>
</evidence>
<accession>A0A158ER72</accession>
<gene>
    <name evidence="3" type="ORF">AWB64_00169</name>
</gene>
<keyword evidence="2" id="KW-0732">Signal</keyword>
<proteinExistence type="predicted"/>
<dbReference type="OrthoDB" id="9807335at2"/>
<reference evidence="3 4" key="1">
    <citation type="submission" date="2016-01" db="EMBL/GenBank/DDBJ databases">
        <authorList>
            <person name="Oliw E.H."/>
        </authorList>
    </citation>
    <scope>NUCLEOTIDE SEQUENCE [LARGE SCALE GENOMIC DNA]</scope>
    <source>
        <strain evidence="3">LMG 22029</strain>
    </source>
</reference>
<dbReference type="NCBIfam" id="TIGR02780">
    <property type="entry name" value="TrbJ_Ti"/>
    <property type="match status" value="1"/>
</dbReference>
<feature type="coiled-coil region" evidence="1">
    <location>
        <begin position="29"/>
        <end position="63"/>
    </location>
</feature>
<evidence type="ECO:0000256" key="1">
    <source>
        <dbReference type="SAM" id="Coils"/>
    </source>
</evidence>
<dbReference type="RefSeq" id="WP_060816726.1">
    <property type="nucleotide sequence ID" value="NZ_FCOC02000001.1"/>
</dbReference>
<keyword evidence="1" id="KW-0175">Coiled coil</keyword>
<evidence type="ECO:0000313" key="4">
    <source>
        <dbReference type="Proteomes" id="UP000054893"/>
    </source>
</evidence>
<dbReference type="AlphaFoldDB" id="A0A158ER72"/>
<dbReference type="EMBL" id="FCOC02000001">
    <property type="protein sequence ID" value="SAL09589.1"/>
    <property type="molecule type" value="Genomic_DNA"/>
</dbReference>
<dbReference type="InterPro" id="IPR014147">
    <property type="entry name" value="T4SS_TrbJ"/>
</dbReference>